<sequence>MENKPFIIYKSSAGSGKTYTLTLEYLKLALNQPTAFRQILAVTFTNKATQEMKERILAVLKRISIAVDPEEFMDQELMNSLRVDEEGLKQKAKATLTAILHDYSRFSVSTIDSFFQKVVRAFAREIDLNAKFEVELDQDAILERVVDRVVMQVMDDAFLHKWLVDYATEQIQNGKSWDIRRNIHGLGKQIFQENFKQHSSEIKAFLKEKENTDQLQKLVRKRRDELVKLGSEIKLQANEIRIAHGLEWQDFSRGFLAKFDGFGDRNAPFGSFTNKQKEMAGSSEGWATKTSKNKDAIESSFYAGLGELLAKVPQLENQWNTISAISRNIYVYGVFRNLLEDLTAIKEEENMLLISDANEFLKEITKENDAPFIYEKVGNQFQHFLIDEFQDTSGFQWASFKPLLENSLAYGNQNLLVGDVKQSIYRWRGGEMRLLLEQVESEIGSHLVENKNLDTNFRSLPRIIEFNNALFQHLPASFERVLSGAFGVTDPSILSKAYADSHQNISAKKEKSSFKGLVRVEFLMEDKELDDEGKFDQQVILKIPEQVRRLQDLGYQLRDIAFLVRTKSEGEEIADCLMQESANSATGNYRYDVLSDESMYLHKSASVKALIATLGYLFQPADEVEFRTLWYYRAVLKDQHIDHHLFTLDAIDPTLVAEIEYFKEQEHALLQLPLLEMTEELIRILGIQDTGLEKAYISGFREAVFDFISINRSDLGGFLEWWEENKNKRTVKIPEGHDAMRILTIHKSKGLQFKVVLMPFLKWTIFDANKENIVWSPFEDAEAGIRAIIPLKLQKELAQSQFSETYFEEATLAYLDSLNMIYVALTRAEEIFWSLSPFKPSYSSENYLEIHLQQILMSGLPELGSFDAEQKVFQLGDWPEVQTREKPSFQAPRLRWNYKSWSELLEVKKYAVDFSDEGLEQRKKRNFGLLVHEILEKSENLTQAGQELDSLYFEGRITAEEKQEVLTQLNTLFENSLFASWFDPEQLSLSEQGILLPGGRQKRPDRILLRDSEAIVVDFKTGEELDRHQKQVLEYMTLVQTLSQKPCKGYLCYLETGKITEVHA</sequence>
<dbReference type="Gene3D" id="1.10.3170.10">
    <property type="entry name" value="Recbcd, chain B, domain 2"/>
    <property type="match status" value="1"/>
</dbReference>
<evidence type="ECO:0000256" key="1">
    <source>
        <dbReference type="ARBA" id="ARBA00022722"/>
    </source>
</evidence>
<evidence type="ECO:0000256" key="9">
    <source>
        <dbReference type="ARBA" id="ARBA00023204"/>
    </source>
</evidence>
<dbReference type="InterPro" id="IPR011604">
    <property type="entry name" value="PDDEXK-like_dom_sf"/>
</dbReference>
<dbReference type="InterPro" id="IPR000212">
    <property type="entry name" value="DNA_helicase_UvrD/REP"/>
</dbReference>
<feature type="domain" description="UvrD-like helicase C-terminal" evidence="16">
    <location>
        <begin position="461"/>
        <end position="750"/>
    </location>
</feature>
<evidence type="ECO:0000256" key="14">
    <source>
        <dbReference type="PROSITE-ProRule" id="PRU00560"/>
    </source>
</evidence>
<comment type="catalytic activity">
    <reaction evidence="11">
        <text>Couples ATP hydrolysis with the unwinding of duplex DNA by translocating in the 3'-5' direction.</text>
        <dbReference type="EC" id="5.6.2.4"/>
    </reaction>
</comment>
<dbReference type="GO" id="GO:0016887">
    <property type="term" value="F:ATP hydrolysis activity"/>
    <property type="evidence" value="ECO:0007669"/>
    <property type="project" value="RHEA"/>
</dbReference>
<dbReference type="GO" id="GO:0003677">
    <property type="term" value="F:DNA binding"/>
    <property type="evidence" value="ECO:0007669"/>
    <property type="project" value="UniProtKB-KW"/>
</dbReference>
<evidence type="ECO:0000256" key="13">
    <source>
        <dbReference type="ARBA" id="ARBA00048988"/>
    </source>
</evidence>
<dbReference type="STRING" id="435880.SAMN04487988_101441"/>
<keyword evidence="2 14" id="KW-0547">Nucleotide-binding</keyword>
<dbReference type="GO" id="GO:0005829">
    <property type="term" value="C:cytosol"/>
    <property type="evidence" value="ECO:0007669"/>
    <property type="project" value="TreeGrafter"/>
</dbReference>
<evidence type="ECO:0000256" key="5">
    <source>
        <dbReference type="ARBA" id="ARBA00022806"/>
    </source>
</evidence>
<dbReference type="AlphaFoldDB" id="A0A1I2P656"/>
<dbReference type="EC" id="5.6.2.4" evidence="12"/>
<dbReference type="SUPFAM" id="SSF52540">
    <property type="entry name" value="P-loop containing nucleoside triphosphate hydrolases"/>
    <property type="match status" value="1"/>
</dbReference>
<evidence type="ECO:0000256" key="12">
    <source>
        <dbReference type="ARBA" id="ARBA00034808"/>
    </source>
</evidence>
<dbReference type="InterPro" id="IPR027417">
    <property type="entry name" value="P-loop_NTPase"/>
</dbReference>
<feature type="domain" description="UvrD-like helicase ATP-binding" evidence="15">
    <location>
        <begin position="1"/>
        <end position="460"/>
    </location>
</feature>
<dbReference type="Proteomes" id="UP000199642">
    <property type="component" value="Unassembled WGS sequence"/>
</dbReference>
<dbReference type="EMBL" id="FOPC01000001">
    <property type="protein sequence ID" value="SFG10970.1"/>
    <property type="molecule type" value="Genomic_DNA"/>
</dbReference>
<dbReference type="GO" id="GO:0004527">
    <property type="term" value="F:exonuclease activity"/>
    <property type="evidence" value="ECO:0007669"/>
    <property type="project" value="UniProtKB-KW"/>
</dbReference>
<evidence type="ECO:0000313" key="17">
    <source>
        <dbReference type="EMBL" id="SFG10970.1"/>
    </source>
</evidence>
<comment type="catalytic activity">
    <reaction evidence="13">
        <text>ATP + H2O = ADP + phosphate + H(+)</text>
        <dbReference type="Rhea" id="RHEA:13065"/>
        <dbReference type="ChEBI" id="CHEBI:15377"/>
        <dbReference type="ChEBI" id="CHEBI:15378"/>
        <dbReference type="ChEBI" id="CHEBI:30616"/>
        <dbReference type="ChEBI" id="CHEBI:43474"/>
        <dbReference type="ChEBI" id="CHEBI:456216"/>
        <dbReference type="EC" id="5.6.2.4"/>
    </reaction>
</comment>
<evidence type="ECO:0000259" key="15">
    <source>
        <dbReference type="PROSITE" id="PS51198"/>
    </source>
</evidence>
<feature type="binding site" evidence="14">
    <location>
        <begin position="11"/>
        <end position="18"/>
    </location>
    <ligand>
        <name>ATP</name>
        <dbReference type="ChEBI" id="CHEBI:30616"/>
    </ligand>
</feature>
<keyword evidence="6 17" id="KW-0269">Exonuclease</keyword>
<keyword evidence="1" id="KW-0540">Nuclease</keyword>
<evidence type="ECO:0000256" key="8">
    <source>
        <dbReference type="ARBA" id="ARBA00023125"/>
    </source>
</evidence>
<keyword evidence="7 14" id="KW-0067">ATP-binding</keyword>
<dbReference type="PROSITE" id="PS51198">
    <property type="entry name" value="UVRD_HELICASE_ATP_BIND"/>
    <property type="match status" value="1"/>
</dbReference>
<proteinExistence type="predicted"/>
<keyword evidence="5 14" id="KW-0347">Helicase</keyword>
<keyword evidence="18" id="KW-1185">Reference proteome</keyword>
<keyword evidence="8" id="KW-0238">DNA-binding</keyword>
<dbReference type="Pfam" id="PF00580">
    <property type="entry name" value="UvrD-helicase"/>
    <property type="match status" value="1"/>
</dbReference>
<evidence type="ECO:0000256" key="4">
    <source>
        <dbReference type="ARBA" id="ARBA00022801"/>
    </source>
</evidence>
<protein>
    <recommendedName>
        <fullName evidence="12">DNA 3'-5' helicase</fullName>
        <ecNumber evidence="12">5.6.2.4</ecNumber>
    </recommendedName>
</protein>
<dbReference type="Gene3D" id="3.40.50.300">
    <property type="entry name" value="P-loop containing nucleotide triphosphate hydrolases"/>
    <property type="match status" value="3"/>
</dbReference>
<dbReference type="GO" id="GO:0000725">
    <property type="term" value="P:recombinational repair"/>
    <property type="evidence" value="ECO:0007669"/>
    <property type="project" value="TreeGrafter"/>
</dbReference>
<reference evidence="18" key="1">
    <citation type="submission" date="2016-10" db="EMBL/GenBank/DDBJ databases">
        <authorList>
            <person name="Varghese N."/>
            <person name="Submissions S."/>
        </authorList>
    </citation>
    <scope>NUCLEOTIDE SEQUENCE [LARGE SCALE GENOMIC DNA]</scope>
    <source>
        <strain evidence="18">DSM 19315</strain>
    </source>
</reference>
<dbReference type="PROSITE" id="PS51217">
    <property type="entry name" value="UVRD_HELICASE_CTER"/>
    <property type="match status" value="1"/>
</dbReference>
<evidence type="ECO:0000256" key="6">
    <source>
        <dbReference type="ARBA" id="ARBA00022839"/>
    </source>
</evidence>
<organism evidence="17 18">
    <name type="scientific">Algoriphagus hitonicola</name>
    <dbReference type="NCBI Taxonomy" id="435880"/>
    <lineage>
        <taxon>Bacteria</taxon>
        <taxon>Pseudomonadati</taxon>
        <taxon>Bacteroidota</taxon>
        <taxon>Cytophagia</taxon>
        <taxon>Cytophagales</taxon>
        <taxon>Cyclobacteriaceae</taxon>
        <taxon>Algoriphagus</taxon>
    </lineage>
</organism>
<evidence type="ECO:0000256" key="3">
    <source>
        <dbReference type="ARBA" id="ARBA00022763"/>
    </source>
</evidence>
<evidence type="ECO:0000256" key="7">
    <source>
        <dbReference type="ARBA" id="ARBA00022840"/>
    </source>
</evidence>
<evidence type="ECO:0000313" key="18">
    <source>
        <dbReference type="Proteomes" id="UP000199642"/>
    </source>
</evidence>
<dbReference type="InterPro" id="IPR014016">
    <property type="entry name" value="UvrD-like_ATP-bd"/>
</dbReference>
<dbReference type="InterPro" id="IPR014017">
    <property type="entry name" value="DNA_helicase_UvrD-like_C"/>
</dbReference>
<keyword evidence="3" id="KW-0227">DNA damage</keyword>
<evidence type="ECO:0000259" key="16">
    <source>
        <dbReference type="PROSITE" id="PS51217"/>
    </source>
</evidence>
<name>A0A1I2P656_9BACT</name>
<accession>A0A1I2P656</accession>
<dbReference type="Gene3D" id="3.90.320.10">
    <property type="match status" value="1"/>
</dbReference>
<evidence type="ECO:0000256" key="2">
    <source>
        <dbReference type="ARBA" id="ARBA00022741"/>
    </source>
</evidence>
<dbReference type="GO" id="GO:0043138">
    <property type="term" value="F:3'-5' DNA helicase activity"/>
    <property type="evidence" value="ECO:0007669"/>
    <property type="project" value="UniProtKB-EC"/>
</dbReference>
<dbReference type="GO" id="GO:0005524">
    <property type="term" value="F:ATP binding"/>
    <property type="evidence" value="ECO:0007669"/>
    <property type="project" value="UniProtKB-UniRule"/>
</dbReference>
<gene>
    <name evidence="17" type="ORF">SAMN04487988_101441</name>
</gene>
<evidence type="ECO:0000256" key="10">
    <source>
        <dbReference type="ARBA" id="ARBA00023235"/>
    </source>
</evidence>
<keyword evidence="9" id="KW-0234">DNA repair</keyword>
<dbReference type="PANTHER" id="PTHR11070">
    <property type="entry name" value="UVRD / RECB / PCRA DNA HELICASE FAMILY MEMBER"/>
    <property type="match status" value="1"/>
</dbReference>
<dbReference type="RefSeq" id="WP_092788599.1">
    <property type="nucleotide sequence ID" value="NZ_FOPC01000001.1"/>
</dbReference>
<dbReference type="OrthoDB" id="9810135at2"/>
<dbReference type="PANTHER" id="PTHR11070:SF67">
    <property type="entry name" value="DNA 3'-5' HELICASE"/>
    <property type="match status" value="1"/>
</dbReference>
<evidence type="ECO:0000256" key="11">
    <source>
        <dbReference type="ARBA" id="ARBA00034617"/>
    </source>
</evidence>
<keyword evidence="4 14" id="KW-0378">Hydrolase</keyword>
<keyword evidence="10" id="KW-0413">Isomerase</keyword>